<feature type="domain" description="DUF559" evidence="1">
    <location>
        <begin position="187"/>
        <end position="264"/>
    </location>
</feature>
<sequence length="278" mass="31237">MKSPLANLPIVARRDHPHLRNHIDHLIRSGQLTPLLHGVSCWADQEPDFSLLVRAAVSWNPGAILVGATAAALTWWPELKPDRVELASPPPRNPPPWIRCRRLRIPASLTEELGDTRVVTPELSVLGMLDGGDTNPMCEALRRGVTTVARIRTTLEQIPRASGNLVRNILLSAARDNPWYPLELEAHQRLRRAGLKGWRTNHQVLLDGLVHFLDIAFPGARLALEMDGWQHHGNHLGFVADRIRQNRLVLGGWTILRFTTQSLDHLVPETKRALARLR</sequence>
<protein>
    <submittedName>
        <fullName evidence="2">Protein of uncharacterized function (DUF559)</fullName>
    </submittedName>
</protein>
<proteinExistence type="predicted"/>
<dbReference type="InterPro" id="IPR011335">
    <property type="entry name" value="Restrct_endonuc-II-like"/>
</dbReference>
<dbReference type="SUPFAM" id="SSF52980">
    <property type="entry name" value="Restriction endonuclease-like"/>
    <property type="match status" value="1"/>
</dbReference>
<dbReference type="Proteomes" id="UP000273044">
    <property type="component" value="Chromosome"/>
</dbReference>
<name>A0A3S4Y8N5_9ACTN</name>
<reference evidence="2 3" key="1">
    <citation type="submission" date="2018-12" db="EMBL/GenBank/DDBJ databases">
        <authorList>
            <consortium name="Pathogen Informatics"/>
        </authorList>
    </citation>
    <scope>NUCLEOTIDE SEQUENCE [LARGE SCALE GENOMIC DNA]</scope>
    <source>
        <strain evidence="2 3">NCTC12967</strain>
    </source>
</reference>
<gene>
    <name evidence="2" type="ORF">NCTC12967_02476</name>
</gene>
<dbReference type="Pfam" id="PF04480">
    <property type="entry name" value="DUF559"/>
    <property type="match status" value="1"/>
</dbReference>
<dbReference type="AlphaFoldDB" id="A0A3S4Y8N5"/>
<dbReference type="Gene3D" id="3.40.960.10">
    <property type="entry name" value="VSR Endonuclease"/>
    <property type="match status" value="1"/>
</dbReference>
<evidence type="ECO:0000313" key="3">
    <source>
        <dbReference type="Proteomes" id="UP000273044"/>
    </source>
</evidence>
<evidence type="ECO:0000313" key="2">
    <source>
        <dbReference type="EMBL" id="VEH71159.1"/>
    </source>
</evidence>
<dbReference type="EMBL" id="LR134406">
    <property type="protein sequence ID" value="VEH71159.1"/>
    <property type="molecule type" value="Genomic_DNA"/>
</dbReference>
<accession>A0A3S4Y8N5</accession>
<organism evidence="2 3">
    <name type="scientific">Arachnia propionica</name>
    <dbReference type="NCBI Taxonomy" id="1750"/>
    <lineage>
        <taxon>Bacteria</taxon>
        <taxon>Bacillati</taxon>
        <taxon>Actinomycetota</taxon>
        <taxon>Actinomycetes</taxon>
        <taxon>Propionibacteriales</taxon>
        <taxon>Propionibacteriaceae</taxon>
        <taxon>Arachnia</taxon>
    </lineage>
</organism>
<dbReference type="InterPro" id="IPR007569">
    <property type="entry name" value="DUF559"/>
</dbReference>
<keyword evidence="3" id="KW-1185">Reference proteome</keyword>
<evidence type="ECO:0000259" key="1">
    <source>
        <dbReference type="Pfam" id="PF04480"/>
    </source>
</evidence>